<name>A0A914KWP7_MELIC</name>
<evidence type="ECO:0000313" key="1">
    <source>
        <dbReference type="Proteomes" id="UP000887563"/>
    </source>
</evidence>
<reference evidence="2" key="1">
    <citation type="submission" date="2022-11" db="UniProtKB">
        <authorList>
            <consortium name="WormBaseParasite"/>
        </authorList>
    </citation>
    <scope>IDENTIFICATION</scope>
</reference>
<dbReference type="Proteomes" id="UP000887563">
    <property type="component" value="Unplaced"/>
</dbReference>
<dbReference type="AlphaFoldDB" id="A0A914KWP7"/>
<protein>
    <submittedName>
        <fullName evidence="2">Uncharacterized protein</fullName>
    </submittedName>
</protein>
<evidence type="ECO:0000313" key="2">
    <source>
        <dbReference type="WBParaSite" id="Minc3s00149g06081"/>
    </source>
</evidence>
<proteinExistence type="predicted"/>
<accession>A0A914KWP7</accession>
<keyword evidence="1" id="KW-1185">Reference proteome</keyword>
<organism evidence="1 2">
    <name type="scientific">Meloidogyne incognita</name>
    <name type="common">Southern root-knot nematode worm</name>
    <name type="synonym">Oxyuris incognita</name>
    <dbReference type="NCBI Taxonomy" id="6306"/>
    <lineage>
        <taxon>Eukaryota</taxon>
        <taxon>Metazoa</taxon>
        <taxon>Ecdysozoa</taxon>
        <taxon>Nematoda</taxon>
        <taxon>Chromadorea</taxon>
        <taxon>Rhabditida</taxon>
        <taxon>Tylenchina</taxon>
        <taxon>Tylenchomorpha</taxon>
        <taxon>Tylenchoidea</taxon>
        <taxon>Meloidogynidae</taxon>
        <taxon>Meloidogyninae</taxon>
        <taxon>Meloidogyne</taxon>
        <taxon>Meloidogyne incognita group</taxon>
    </lineage>
</organism>
<sequence length="66" mass="7451">MCNLSTCSNHILSRNNLLSIGSGIRSKASFHGAKNVTRPPVAEIKNKPRFGQEYLERVFWPIQHLS</sequence>
<dbReference type="WBParaSite" id="Minc3s00149g06081">
    <property type="protein sequence ID" value="Minc3s00149g06081"/>
    <property type="gene ID" value="Minc3s00149g06081"/>
</dbReference>